<reference evidence="6 7" key="1">
    <citation type="submission" date="2019-07" db="EMBL/GenBank/DDBJ databases">
        <title>Genomics analysis of Aphanomyces spp. identifies a new class of oomycete effector associated with host adaptation.</title>
        <authorList>
            <person name="Gaulin E."/>
        </authorList>
    </citation>
    <scope>NUCLEOTIDE SEQUENCE [LARGE SCALE GENOMIC DNA]</scope>
    <source>
        <strain evidence="6 7">ATCC 201684</strain>
    </source>
</reference>
<dbReference type="EMBL" id="VJMJ01000063">
    <property type="protein sequence ID" value="KAF0739678.1"/>
    <property type="molecule type" value="Genomic_DNA"/>
</dbReference>
<dbReference type="GO" id="GO:0005615">
    <property type="term" value="C:extracellular space"/>
    <property type="evidence" value="ECO:0007669"/>
    <property type="project" value="TreeGrafter"/>
</dbReference>
<keyword evidence="1 4" id="KW-0732">Signal</keyword>
<gene>
    <name evidence="6" type="ORF">Ae201684_004848</name>
</gene>
<dbReference type="GO" id="GO:0007166">
    <property type="term" value="P:cell surface receptor signaling pathway"/>
    <property type="evidence" value="ECO:0007669"/>
    <property type="project" value="TreeGrafter"/>
</dbReference>
<evidence type="ECO:0000313" key="6">
    <source>
        <dbReference type="EMBL" id="KAF0739678.1"/>
    </source>
</evidence>
<evidence type="ECO:0000256" key="2">
    <source>
        <dbReference type="ARBA" id="ARBA00022737"/>
    </source>
</evidence>
<dbReference type="Gene3D" id="1.10.1280.10">
    <property type="entry name" value="Di-copper center containing domain from catechol oxidase"/>
    <property type="match status" value="1"/>
</dbReference>
<dbReference type="VEuPathDB" id="FungiDB:AeMF1_009053"/>
<name>A0A6G0XHE4_9STRA</name>
<dbReference type="Proteomes" id="UP000481153">
    <property type="component" value="Unassembled WGS sequence"/>
</dbReference>
<evidence type="ECO:0000256" key="1">
    <source>
        <dbReference type="ARBA" id="ARBA00022729"/>
    </source>
</evidence>
<keyword evidence="3" id="KW-1015">Disulfide bond</keyword>
<dbReference type="PANTHER" id="PTHR46130">
    <property type="entry name" value="LAMGL DOMAIN-CONTAINING PROTEIN"/>
    <property type="match status" value="1"/>
</dbReference>
<proteinExistence type="predicted"/>
<comment type="caution">
    <text evidence="6">The sequence shown here is derived from an EMBL/GenBank/DDBJ whole genome shotgun (WGS) entry which is preliminary data.</text>
</comment>
<evidence type="ECO:0000256" key="3">
    <source>
        <dbReference type="ARBA" id="ARBA00023157"/>
    </source>
</evidence>
<evidence type="ECO:0000313" key="7">
    <source>
        <dbReference type="Proteomes" id="UP000481153"/>
    </source>
</evidence>
<dbReference type="GO" id="GO:0004222">
    <property type="term" value="F:metalloendopeptidase activity"/>
    <property type="evidence" value="ECO:0007669"/>
    <property type="project" value="TreeGrafter"/>
</dbReference>
<dbReference type="Pfam" id="PF00264">
    <property type="entry name" value="Tyrosinase"/>
    <property type="match status" value="1"/>
</dbReference>
<sequence length="1364" mass="144052">MWGRYGVGSALAVMSAIADAATYSTTSTCPNIFYDAASVILRSPFLLSTDPAINFQCHSCIANLAAKQAVSPLCYIIGMDGYDPQYKLEQDCNCLSLGLTEECAPVCLPNPLCTKASASSACSACVAKNAPATCNRDEWNLSCYETCQQPVCITECSPSAQCHPADAICAKCVQAQSSTCDTSIVTFGRQWSASCTAGCYSSKCKSDCNRTCGDGIKTADEQCDDGNTSNGDGCSASCQIESSYVCTTADHALSQCHLTSCGDGRLEGTEACDDGNTANGDGCSNSCQIERGATCTTPTSTKPSVCKATCGDGVLAVGLEACDDGNTANGDGCSSTCRIENGYTCTTNTTKSTCNTTCGDGIVAGSEQCDDGNVASFDGCSATCTTEPGYTCSANENGLSQCKATCGDGIIAYPVEACDDGNRVAGDGCSFACQVEKGFTCSASNTNAKSTCTSICGDAIIAGAEACDDGNKLDNDGCSTTCAVETGWQCAKNAIKSICEPICGDGLVKGWEQCDDTTRNCVNCTKYAVPPPRCGDGYIDTGETCDDGNSVSGDGCSSNCQVESGYVCQDRVCHSVCGNGIKTSDEGCDDGNTANGDGCSANCRVEPAYSCSVASSGLSTCAPICGDGKIVTPETCDDGNTANGDGCSSTCRVESGFSCKALSTGVSSCQPVCGDGLVAGAEACDDSNTKSGDGCSSTCRVEPGYKCPGSGGVCTTVCGDGVRTANEACDDGNTASKDGCSSSCTIETGWNCNAAIGKTTSCTRVPTCGDGYVSPGEFCDDGNNNSGDGCSSRCITEALYTCAQDNPTSPSVCVKSNCQNVRKDWYQLTSSEKSTFQSCMSQLFQTSFYQKMTGIHVFNDNDQYAHHTNGFVSWHRKWLLMVQNMLRAMGGACSCINLPYWDWTEDAVAMQSSGCSSRTQCSGVLRDWGGGGTTNSKYATVPIYKDPVSGVASGSASGYCVLNDITKTWRAGMEIHRFKTAYDPTCPIIRRGWNDFNDANGQYATPLASSSFLNLASSLANAQTFADFIQVALGDIHVLPHDRSGGFMTTFISPADPIFLLHHTNIDRVYALWEACHGCTNPSRATRTREGKCYSGTGQGDGILDTMVFQCFDPVGNGQYQQIAIESSSDLAEFVPRSLNTPGDVMDTTSLGDYAYTYSTDDFDTKLFSLSGCVKSRPAMFMAYHVHGLALLDDSDVNIPDDDNVTYSLKIAREYLEWVDTLLNNVNQVVSQLQVSNVFAIPYLSKLQSAEAYASDILATCECMHMNQLLIARDGANHLTPSFLDVSPASKRAWNNSFPIRSCFHRLLDDTEKDKLLRQYCEVVLSPDFEAELENLLNDLVGLFSQNSAVSSTISQIWEYFTKS</sequence>
<dbReference type="Pfam" id="PF13948">
    <property type="entry name" value="DUF4215"/>
    <property type="match status" value="13"/>
</dbReference>
<feature type="domain" description="Tyrosinase copper-binding" evidence="5">
    <location>
        <begin position="1056"/>
        <end position="1067"/>
    </location>
</feature>
<dbReference type="InterPro" id="IPR011936">
    <property type="entry name" value="Myxo_disulph_rpt"/>
</dbReference>
<dbReference type="InterPro" id="IPR002227">
    <property type="entry name" value="Tyrosinase_Cu-bd"/>
</dbReference>
<organism evidence="6 7">
    <name type="scientific">Aphanomyces euteiches</name>
    <dbReference type="NCBI Taxonomy" id="100861"/>
    <lineage>
        <taxon>Eukaryota</taxon>
        <taxon>Sar</taxon>
        <taxon>Stramenopiles</taxon>
        <taxon>Oomycota</taxon>
        <taxon>Saprolegniomycetes</taxon>
        <taxon>Saprolegniales</taxon>
        <taxon>Verrucalvaceae</taxon>
        <taxon>Aphanomyces</taxon>
    </lineage>
</organism>
<accession>A0A6G0XHE4</accession>
<dbReference type="PROSITE" id="PS00498">
    <property type="entry name" value="TYROSINASE_2"/>
    <property type="match status" value="1"/>
</dbReference>
<dbReference type="InterPro" id="IPR008922">
    <property type="entry name" value="Di-copper_centre_dom_sf"/>
</dbReference>
<evidence type="ECO:0000259" key="5">
    <source>
        <dbReference type="PROSITE" id="PS00498"/>
    </source>
</evidence>
<evidence type="ECO:0000256" key="4">
    <source>
        <dbReference type="SAM" id="SignalP"/>
    </source>
</evidence>
<dbReference type="PANTHER" id="PTHR46130:SF3">
    <property type="entry name" value="CHROMOSOME UNDETERMINED SCAFFOLD_33, WHOLE GENOME SHOTGUN SEQUENCE"/>
    <property type="match status" value="1"/>
</dbReference>
<feature type="chain" id="PRO_5026361021" description="Tyrosinase copper-binding domain-containing protein" evidence="4">
    <location>
        <begin position="21"/>
        <end position="1364"/>
    </location>
</feature>
<dbReference type="NCBIfam" id="TIGR02232">
    <property type="entry name" value="myxo_disulf_rpt"/>
    <property type="match status" value="12"/>
</dbReference>
<keyword evidence="7" id="KW-1185">Reference proteome</keyword>
<dbReference type="InterPro" id="IPR043543">
    <property type="entry name" value="PAPPA/PAPPA2"/>
</dbReference>
<protein>
    <recommendedName>
        <fullName evidence="5">Tyrosinase copper-binding domain-containing protein</fullName>
    </recommendedName>
</protein>
<dbReference type="SUPFAM" id="SSF48056">
    <property type="entry name" value="Di-copper centre-containing domain"/>
    <property type="match status" value="1"/>
</dbReference>
<feature type="signal peptide" evidence="4">
    <location>
        <begin position="1"/>
        <end position="20"/>
    </location>
</feature>
<dbReference type="PRINTS" id="PR00092">
    <property type="entry name" value="TYROSINASE"/>
</dbReference>
<keyword evidence="2" id="KW-0677">Repeat</keyword>
<dbReference type="GO" id="GO:0006508">
    <property type="term" value="P:proteolysis"/>
    <property type="evidence" value="ECO:0007669"/>
    <property type="project" value="TreeGrafter"/>
</dbReference>
<dbReference type="GO" id="GO:0016491">
    <property type="term" value="F:oxidoreductase activity"/>
    <property type="evidence" value="ECO:0007669"/>
    <property type="project" value="InterPro"/>
</dbReference>